<protein>
    <submittedName>
        <fullName evidence="1">Uncharacterized protein</fullName>
    </submittedName>
</protein>
<sequence>MELKPAKPPPLTITFHGNTFPIAVRRPVRNQKKLFTPLVRFITCYSLELQAYASRAEIIREALCYLITLSIIRFKKFIYSWVV</sequence>
<accession>A0A3M7PUU2</accession>
<dbReference type="EMBL" id="REGN01008845">
    <property type="protein sequence ID" value="RNA02525.1"/>
    <property type="molecule type" value="Genomic_DNA"/>
</dbReference>
<name>A0A3M7PUU2_BRAPC</name>
<reference evidence="1 2" key="1">
    <citation type="journal article" date="2018" name="Sci. Rep.">
        <title>Genomic signatures of local adaptation to the degree of environmental predictability in rotifers.</title>
        <authorList>
            <person name="Franch-Gras L."/>
            <person name="Hahn C."/>
            <person name="Garcia-Roger E.M."/>
            <person name="Carmona M.J."/>
            <person name="Serra M."/>
            <person name="Gomez A."/>
        </authorList>
    </citation>
    <scope>NUCLEOTIDE SEQUENCE [LARGE SCALE GENOMIC DNA]</scope>
    <source>
        <strain evidence="1">HYR1</strain>
    </source>
</reference>
<organism evidence="1 2">
    <name type="scientific">Brachionus plicatilis</name>
    <name type="common">Marine rotifer</name>
    <name type="synonym">Brachionus muelleri</name>
    <dbReference type="NCBI Taxonomy" id="10195"/>
    <lineage>
        <taxon>Eukaryota</taxon>
        <taxon>Metazoa</taxon>
        <taxon>Spiralia</taxon>
        <taxon>Gnathifera</taxon>
        <taxon>Rotifera</taxon>
        <taxon>Eurotatoria</taxon>
        <taxon>Monogononta</taxon>
        <taxon>Pseudotrocha</taxon>
        <taxon>Ploima</taxon>
        <taxon>Brachionidae</taxon>
        <taxon>Brachionus</taxon>
    </lineage>
</organism>
<dbReference type="AlphaFoldDB" id="A0A3M7PUU2"/>
<gene>
    <name evidence="1" type="ORF">BpHYR1_019137</name>
</gene>
<evidence type="ECO:0000313" key="1">
    <source>
        <dbReference type="EMBL" id="RNA02525.1"/>
    </source>
</evidence>
<proteinExistence type="predicted"/>
<comment type="caution">
    <text evidence="1">The sequence shown here is derived from an EMBL/GenBank/DDBJ whole genome shotgun (WGS) entry which is preliminary data.</text>
</comment>
<evidence type="ECO:0000313" key="2">
    <source>
        <dbReference type="Proteomes" id="UP000276133"/>
    </source>
</evidence>
<dbReference type="Proteomes" id="UP000276133">
    <property type="component" value="Unassembled WGS sequence"/>
</dbReference>
<keyword evidence="2" id="KW-1185">Reference proteome</keyword>